<dbReference type="PANTHER" id="PTHR47354">
    <property type="entry name" value="NADH OXIDOREDUCTASE HCR"/>
    <property type="match status" value="1"/>
</dbReference>
<evidence type="ECO:0000256" key="7">
    <source>
        <dbReference type="ARBA" id="ARBA00023004"/>
    </source>
</evidence>
<keyword evidence="14" id="KW-1185">Reference proteome</keyword>
<dbReference type="RefSeq" id="WP_104001192.1">
    <property type="nucleotide sequence ID" value="NZ_FNVQ01000001.1"/>
</dbReference>
<dbReference type="InterPro" id="IPR012675">
    <property type="entry name" value="Beta-grasp_dom_sf"/>
</dbReference>
<dbReference type="PROSITE" id="PS00197">
    <property type="entry name" value="2FE2S_FER_1"/>
    <property type="match status" value="1"/>
</dbReference>
<dbReference type="EMBL" id="FNVQ01000001">
    <property type="protein sequence ID" value="SEF66138.1"/>
    <property type="molecule type" value="Genomic_DNA"/>
</dbReference>
<keyword evidence="6" id="KW-0560">Oxidoreductase</keyword>
<evidence type="ECO:0000256" key="4">
    <source>
        <dbReference type="ARBA" id="ARBA00022723"/>
    </source>
</evidence>
<organism evidence="13 14">
    <name type="scientific">Marinobacterium lutimaris</name>
    <dbReference type="NCBI Taxonomy" id="568106"/>
    <lineage>
        <taxon>Bacteria</taxon>
        <taxon>Pseudomonadati</taxon>
        <taxon>Pseudomonadota</taxon>
        <taxon>Gammaproteobacteria</taxon>
        <taxon>Oceanospirillales</taxon>
        <taxon>Oceanospirillaceae</taxon>
        <taxon>Marinobacterium</taxon>
    </lineage>
</organism>
<dbReference type="GO" id="GO:0016491">
    <property type="term" value="F:oxidoreductase activity"/>
    <property type="evidence" value="ECO:0007669"/>
    <property type="project" value="UniProtKB-KW"/>
</dbReference>
<dbReference type="PRINTS" id="PR00371">
    <property type="entry name" value="FPNCR"/>
</dbReference>
<keyword evidence="2" id="KW-0285">Flavoprotein</keyword>
<feature type="domain" description="2Fe-2S ferredoxin-type" evidence="11">
    <location>
        <begin position="291"/>
        <end position="375"/>
    </location>
</feature>
<keyword evidence="5" id="KW-0274">FAD</keyword>
<dbReference type="InterPro" id="IPR001433">
    <property type="entry name" value="OxRdtase_FAD/NAD-bd"/>
</dbReference>
<comment type="similarity">
    <text evidence="10">In the N-terminal section; belongs to the FAD-binding oxidoreductase type 6 family.</text>
</comment>
<gene>
    <name evidence="13" type="ORF">SAMN05444390_101166</name>
</gene>
<dbReference type="CDD" id="cd06215">
    <property type="entry name" value="FNR_iron_sulfur_binding_1"/>
    <property type="match status" value="1"/>
</dbReference>
<dbReference type="InterPro" id="IPR008333">
    <property type="entry name" value="Cbr1-like_FAD-bd_dom"/>
</dbReference>
<evidence type="ECO:0000256" key="1">
    <source>
        <dbReference type="ARBA" id="ARBA00001974"/>
    </source>
</evidence>
<evidence type="ECO:0000256" key="9">
    <source>
        <dbReference type="ARBA" id="ARBA00034078"/>
    </source>
</evidence>
<name>A0A1H5TV95_9GAMM</name>
<evidence type="ECO:0000259" key="11">
    <source>
        <dbReference type="PROSITE" id="PS51085"/>
    </source>
</evidence>
<dbReference type="CDD" id="cd00207">
    <property type="entry name" value="fer2"/>
    <property type="match status" value="1"/>
</dbReference>
<evidence type="ECO:0000256" key="3">
    <source>
        <dbReference type="ARBA" id="ARBA00022714"/>
    </source>
</evidence>
<dbReference type="PRINTS" id="PR00406">
    <property type="entry name" value="CYTB5RDTASE"/>
</dbReference>
<dbReference type="SUPFAM" id="SSF52343">
    <property type="entry name" value="Ferredoxin reductase-like, C-terminal NADP-linked domain"/>
    <property type="match status" value="1"/>
</dbReference>
<dbReference type="Gene3D" id="2.40.30.10">
    <property type="entry name" value="Translation factors"/>
    <property type="match status" value="1"/>
</dbReference>
<protein>
    <submittedName>
        <fullName evidence="13">Ferredoxin-NADP reductase</fullName>
    </submittedName>
</protein>
<dbReference type="Pfam" id="PF00111">
    <property type="entry name" value="Fer2"/>
    <property type="match status" value="1"/>
</dbReference>
<evidence type="ECO:0000256" key="8">
    <source>
        <dbReference type="ARBA" id="ARBA00023014"/>
    </source>
</evidence>
<keyword evidence="7" id="KW-0408">Iron</keyword>
<dbReference type="GO" id="GO:0051537">
    <property type="term" value="F:2 iron, 2 sulfur cluster binding"/>
    <property type="evidence" value="ECO:0007669"/>
    <property type="project" value="UniProtKB-KW"/>
</dbReference>
<evidence type="ECO:0000259" key="12">
    <source>
        <dbReference type="PROSITE" id="PS51384"/>
    </source>
</evidence>
<dbReference type="PROSITE" id="PS51384">
    <property type="entry name" value="FAD_FR"/>
    <property type="match status" value="1"/>
</dbReference>
<keyword evidence="4" id="KW-0479">Metal-binding</keyword>
<dbReference type="InterPro" id="IPR039261">
    <property type="entry name" value="FNR_nucleotide-bd"/>
</dbReference>
<dbReference type="InterPro" id="IPR001709">
    <property type="entry name" value="Flavoprot_Pyr_Nucl_cyt_Rdtase"/>
</dbReference>
<dbReference type="GO" id="GO:0046872">
    <property type="term" value="F:metal ion binding"/>
    <property type="evidence" value="ECO:0007669"/>
    <property type="project" value="UniProtKB-KW"/>
</dbReference>
<reference evidence="13 14" key="1">
    <citation type="submission" date="2016-10" db="EMBL/GenBank/DDBJ databases">
        <authorList>
            <person name="de Groot N.N."/>
        </authorList>
    </citation>
    <scope>NUCLEOTIDE SEQUENCE [LARGE SCALE GENOMIC DNA]</scope>
    <source>
        <strain evidence="13 14">DSM 22012</strain>
    </source>
</reference>
<dbReference type="InterPro" id="IPR017927">
    <property type="entry name" value="FAD-bd_FR_type"/>
</dbReference>
<evidence type="ECO:0000256" key="2">
    <source>
        <dbReference type="ARBA" id="ARBA00022630"/>
    </source>
</evidence>
<keyword evidence="8" id="KW-0411">Iron-sulfur</keyword>
<dbReference type="AlphaFoldDB" id="A0A1H5TV95"/>
<dbReference type="InterPro" id="IPR036010">
    <property type="entry name" value="2Fe-2S_ferredoxin-like_sf"/>
</dbReference>
<comment type="cofactor">
    <cofactor evidence="9">
        <name>[2Fe-2S] cluster</name>
        <dbReference type="ChEBI" id="CHEBI:190135"/>
    </cofactor>
</comment>
<dbReference type="SUPFAM" id="SSF63380">
    <property type="entry name" value="Riboflavin synthase domain-like"/>
    <property type="match status" value="1"/>
</dbReference>
<dbReference type="Gene3D" id="3.40.50.80">
    <property type="entry name" value="Nucleotide-binding domain of ferredoxin-NADP reductase (FNR) module"/>
    <property type="match status" value="1"/>
</dbReference>
<dbReference type="OrthoDB" id="9796486at2"/>
<dbReference type="Gene3D" id="3.10.20.30">
    <property type="match status" value="1"/>
</dbReference>
<dbReference type="Pfam" id="PF00970">
    <property type="entry name" value="FAD_binding_6"/>
    <property type="match status" value="1"/>
</dbReference>
<dbReference type="Pfam" id="PF00175">
    <property type="entry name" value="NAD_binding_1"/>
    <property type="match status" value="1"/>
</dbReference>
<dbReference type="InterPro" id="IPR050415">
    <property type="entry name" value="MRET"/>
</dbReference>
<accession>A0A1H5TV95</accession>
<dbReference type="InterPro" id="IPR017938">
    <property type="entry name" value="Riboflavin_synthase-like_b-brl"/>
</dbReference>
<dbReference type="InterPro" id="IPR001041">
    <property type="entry name" value="2Fe-2S_ferredoxin-type"/>
</dbReference>
<evidence type="ECO:0000256" key="10">
    <source>
        <dbReference type="ARBA" id="ARBA00061434"/>
    </source>
</evidence>
<comment type="cofactor">
    <cofactor evidence="1">
        <name>FAD</name>
        <dbReference type="ChEBI" id="CHEBI:57692"/>
    </cofactor>
</comment>
<dbReference type="PROSITE" id="PS51085">
    <property type="entry name" value="2FE2S_FER_2"/>
    <property type="match status" value="1"/>
</dbReference>
<evidence type="ECO:0000313" key="14">
    <source>
        <dbReference type="Proteomes" id="UP000236745"/>
    </source>
</evidence>
<feature type="domain" description="FAD-binding FR-type" evidence="12">
    <location>
        <begin position="24"/>
        <end position="127"/>
    </location>
</feature>
<dbReference type="Proteomes" id="UP000236745">
    <property type="component" value="Unassembled WGS sequence"/>
</dbReference>
<evidence type="ECO:0000256" key="6">
    <source>
        <dbReference type="ARBA" id="ARBA00023002"/>
    </source>
</evidence>
<sequence>MNNPSISIVNSDAFVPVTTQTWSNGRHAVRCVKVIQETWDVATYCFMAEQPVMFFFKPGQFVTLELEINGEQVFRSYTISSSPSVPYSFSITVKRQPGGVVSNWLHDNMIEGYELAVHGPVGAFNSIDFPSNKVLFLSGGVGITPVMSMTRWAFDTNADVDMVFVHSARTPRDIIFQRELETISSRITNFDLHLICEKVEPGQSWAGYRGFLDRVKLDMIAPDFMEREVFCCGPTPYMKAVKRMLESAGFDMNRYHEEAFGATPEAVEEQAVEDAEQAAEELDALEASDMFNVEFTKTGKSVRIAPGETVHAAAAKLGLHIPKACGMGICGTCKVKRVEGDIEMSHNGGITDDDVAEGYFLSCCSVPTGDVVVEY</sequence>
<dbReference type="SUPFAM" id="SSF54292">
    <property type="entry name" value="2Fe-2S ferredoxin-like"/>
    <property type="match status" value="1"/>
</dbReference>
<proteinExistence type="inferred from homology"/>
<dbReference type="InterPro" id="IPR006058">
    <property type="entry name" value="2Fe2S_fd_BS"/>
</dbReference>
<evidence type="ECO:0000256" key="5">
    <source>
        <dbReference type="ARBA" id="ARBA00022827"/>
    </source>
</evidence>
<keyword evidence="3" id="KW-0001">2Fe-2S</keyword>
<dbReference type="PANTHER" id="PTHR47354:SF6">
    <property type="entry name" value="NADH OXIDOREDUCTASE HCR"/>
    <property type="match status" value="1"/>
</dbReference>
<evidence type="ECO:0000313" key="13">
    <source>
        <dbReference type="EMBL" id="SEF66138.1"/>
    </source>
</evidence>